<feature type="region of interest" description="Disordered" evidence="1">
    <location>
        <begin position="36"/>
        <end position="66"/>
    </location>
</feature>
<dbReference type="InterPro" id="IPR036628">
    <property type="entry name" value="Clp_N_dom_sf"/>
</dbReference>
<keyword evidence="3" id="KW-0645">Protease</keyword>
<evidence type="ECO:0000256" key="1">
    <source>
        <dbReference type="SAM" id="MobiDB-lite"/>
    </source>
</evidence>
<dbReference type="InterPro" id="IPR004176">
    <property type="entry name" value="Clp_R_N"/>
</dbReference>
<sequence>MPKVNVYLPDGLADRVREAKLPISRICQIALTQALESASGPTGATSPTATAVPGPTEPTDLTPPPNHHVALILRQARSAAADRGAAEVDTADVLNALLDEGESVALTTVERLGFPRDDIRRALARAAAAHRADAVAPAAGPPRLSAGTRTALATGAAQATEHGSDVTTASHLLLGLIRDAGPAGEAMRRSGVADTVTPAVLSALYFGVSFGRIRLERDTEEAWLRTALTEITTRLGRIERGLPH</sequence>
<dbReference type="GO" id="GO:0006508">
    <property type="term" value="P:proteolysis"/>
    <property type="evidence" value="ECO:0007669"/>
    <property type="project" value="UniProtKB-KW"/>
</dbReference>
<dbReference type="Pfam" id="PF02861">
    <property type="entry name" value="Clp_N"/>
    <property type="match status" value="1"/>
</dbReference>
<dbReference type="SUPFAM" id="SSF81923">
    <property type="entry name" value="Double Clp-N motif"/>
    <property type="match status" value="1"/>
</dbReference>
<accession>A0ABU2JNY8</accession>
<dbReference type="Gene3D" id="1.10.1780.10">
    <property type="entry name" value="Clp, N-terminal domain"/>
    <property type="match status" value="1"/>
</dbReference>
<dbReference type="EMBL" id="JAVREO010000005">
    <property type="protein sequence ID" value="MDT0266711.1"/>
    <property type="molecule type" value="Genomic_DNA"/>
</dbReference>
<feature type="compositionally biased region" description="Low complexity" evidence="1">
    <location>
        <begin position="37"/>
        <end position="54"/>
    </location>
</feature>
<protein>
    <submittedName>
        <fullName evidence="3">Clp protease N-terminal domain-containing protein</fullName>
    </submittedName>
</protein>
<comment type="caution">
    <text evidence="3">The sequence shown here is derived from an EMBL/GenBank/DDBJ whole genome shotgun (WGS) entry which is preliminary data.</text>
</comment>
<keyword evidence="3" id="KW-0378">Hydrolase</keyword>
<dbReference type="Proteomes" id="UP001183410">
    <property type="component" value="Unassembled WGS sequence"/>
</dbReference>
<dbReference type="GO" id="GO:0008233">
    <property type="term" value="F:peptidase activity"/>
    <property type="evidence" value="ECO:0007669"/>
    <property type="project" value="UniProtKB-KW"/>
</dbReference>
<keyword evidence="4" id="KW-1185">Reference proteome</keyword>
<gene>
    <name evidence="3" type="ORF">RM844_10440</name>
</gene>
<proteinExistence type="predicted"/>
<evidence type="ECO:0000259" key="2">
    <source>
        <dbReference type="Pfam" id="PF02861"/>
    </source>
</evidence>
<name>A0ABU2JNY8_9ACTN</name>
<feature type="domain" description="Clp R" evidence="2">
    <location>
        <begin position="67"/>
        <end position="188"/>
    </location>
</feature>
<reference evidence="4" key="1">
    <citation type="submission" date="2023-07" db="EMBL/GenBank/DDBJ databases">
        <title>30 novel species of actinomycetes from the DSMZ collection.</title>
        <authorList>
            <person name="Nouioui I."/>
        </authorList>
    </citation>
    <scope>NUCLEOTIDE SEQUENCE [LARGE SCALE GENOMIC DNA]</scope>
    <source>
        <strain evidence="4">DSM 44915</strain>
    </source>
</reference>
<organism evidence="3 4">
    <name type="scientific">Streptomyces chisholmiae</name>
    <dbReference type="NCBI Taxonomy" id="3075540"/>
    <lineage>
        <taxon>Bacteria</taxon>
        <taxon>Bacillati</taxon>
        <taxon>Actinomycetota</taxon>
        <taxon>Actinomycetes</taxon>
        <taxon>Kitasatosporales</taxon>
        <taxon>Streptomycetaceae</taxon>
        <taxon>Streptomyces</taxon>
    </lineage>
</organism>
<evidence type="ECO:0000313" key="4">
    <source>
        <dbReference type="Proteomes" id="UP001183410"/>
    </source>
</evidence>
<evidence type="ECO:0000313" key="3">
    <source>
        <dbReference type="EMBL" id="MDT0266711.1"/>
    </source>
</evidence>
<dbReference type="RefSeq" id="WP_311666748.1">
    <property type="nucleotide sequence ID" value="NZ_JAVREO010000005.1"/>
</dbReference>